<organism evidence="1 2">
    <name type="scientific">Endozoicomonas euniceicola</name>
    <dbReference type="NCBI Taxonomy" id="1234143"/>
    <lineage>
        <taxon>Bacteria</taxon>
        <taxon>Pseudomonadati</taxon>
        <taxon>Pseudomonadota</taxon>
        <taxon>Gammaproteobacteria</taxon>
        <taxon>Oceanospirillales</taxon>
        <taxon>Endozoicomonadaceae</taxon>
        <taxon>Endozoicomonas</taxon>
    </lineage>
</organism>
<keyword evidence="2" id="KW-1185">Reference proteome</keyword>
<protein>
    <submittedName>
        <fullName evidence="1">Uncharacterized protein</fullName>
    </submittedName>
</protein>
<sequence>MNTLHETDAQGAHAWDYVSWAGLNVYPKMLYSLANALNNTMTLTLPDSRQFEVMFDRRNNTPIMAQPLWAKAHTTIDDFYLLTLQLITVGS</sequence>
<dbReference type="Proteomes" id="UP001163255">
    <property type="component" value="Chromosome"/>
</dbReference>
<evidence type="ECO:0000313" key="1">
    <source>
        <dbReference type="EMBL" id="UYM16250.1"/>
    </source>
</evidence>
<name>A0ABY6GU14_9GAMM</name>
<proteinExistence type="predicted"/>
<evidence type="ECO:0000313" key="2">
    <source>
        <dbReference type="Proteomes" id="UP001163255"/>
    </source>
</evidence>
<accession>A0ABY6GU14</accession>
<reference evidence="1" key="1">
    <citation type="submission" date="2022-10" db="EMBL/GenBank/DDBJ databases">
        <title>Completed Genome Sequence of two octocoral isolated bacterium, Endozoicomonas euniceicola EF212T and Endozoicomonas gorgoniicola PS125T.</title>
        <authorList>
            <person name="Chiou Y.-J."/>
            <person name="Chen Y.-H."/>
        </authorList>
    </citation>
    <scope>NUCLEOTIDE SEQUENCE</scope>
    <source>
        <strain evidence="1">EF212</strain>
    </source>
</reference>
<gene>
    <name evidence="1" type="ORF">NX720_26220</name>
</gene>
<dbReference type="EMBL" id="CP103300">
    <property type="protein sequence ID" value="UYM16250.1"/>
    <property type="molecule type" value="Genomic_DNA"/>
</dbReference>
<dbReference type="RefSeq" id="WP_262598552.1">
    <property type="nucleotide sequence ID" value="NZ_CP103300.1"/>
</dbReference>